<feature type="domain" description="C2H2-type" evidence="3">
    <location>
        <begin position="976"/>
        <end position="1011"/>
    </location>
</feature>
<dbReference type="PROSITE" id="PS50157">
    <property type="entry name" value="ZINC_FINGER_C2H2_2"/>
    <property type="match status" value="1"/>
</dbReference>
<dbReference type="EMBL" id="LYXU01000001">
    <property type="protein sequence ID" value="OBS27918.1"/>
    <property type="molecule type" value="Genomic_DNA"/>
</dbReference>
<dbReference type="AlphaFoldDB" id="A0A1B8B5B2"/>
<evidence type="ECO:0000256" key="2">
    <source>
        <dbReference type="SAM" id="MobiDB-lite"/>
    </source>
</evidence>
<keyword evidence="1" id="KW-0479">Metal-binding</keyword>
<comment type="caution">
    <text evidence="4">The sequence shown here is derived from an EMBL/GenBank/DDBJ whole genome shotgun (WGS) entry which is preliminary data.</text>
</comment>
<dbReference type="Gene3D" id="1.25.40.20">
    <property type="entry name" value="Ankyrin repeat-containing domain"/>
    <property type="match status" value="1"/>
</dbReference>
<keyword evidence="1" id="KW-0862">Zinc</keyword>
<evidence type="ECO:0000313" key="5">
    <source>
        <dbReference type="Proteomes" id="UP000091967"/>
    </source>
</evidence>
<dbReference type="InterPro" id="IPR013087">
    <property type="entry name" value="Znf_C2H2_type"/>
</dbReference>
<keyword evidence="5" id="KW-1185">Reference proteome</keyword>
<dbReference type="OMA" id="AAVYWRQ"/>
<feature type="compositionally biased region" description="Polar residues" evidence="2">
    <location>
        <begin position="961"/>
        <end position="979"/>
    </location>
</feature>
<dbReference type="GO" id="GO:0008270">
    <property type="term" value="F:zinc ion binding"/>
    <property type="evidence" value="ECO:0007669"/>
    <property type="project" value="UniProtKB-KW"/>
</dbReference>
<keyword evidence="1" id="KW-0863">Zinc-finger</keyword>
<feature type="region of interest" description="Disordered" evidence="2">
    <location>
        <begin position="946"/>
        <end position="979"/>
    </location>
</feature>
<reference evidence="4 5" key="1">
    <citation type="submission" date="2016-06" db="EMBL/GenBank/DDBJ databases">
        <title>Living apart together: crosstalk between the core and supernumerary genomes in a fungal plant pathogen.</title>
        <authorList>
            <person name="Vanheule A."/>
            <person name="Audenaert K."/>
            <person name="Warris S."/>
            <person name="Van De Geest H."/>
            <person name="Schijlen E."/>
            <person name="Hofte M."/>
            <person name="De Saeger S."/>
            <person name="Haesaert G."/>
            <person name="Waalwijk C."/>
            <person name="Van Der Lee T."/>
        </authorList>
    </citation>
    <scope>NUCLEOTIDE SEQUENCE [LARGE SCALE GENOMIC DNA]</scope>
    <source>
        <strain evidence="4 5">2516</strain>
    </source>
</reference>
<dbReference type="Proteomes" id="UP000091967">
    <property type="component" value="Unassembled WGS sequence"/>
</dbReference>
<organism evidence="4 5">
    <name type="scientific">Fusarium poae</name>
    <dbReference type="NCBI Taxonomy" id="36050"/>
    <lineage>
        <taxon>Eukaryota</taxon>
        <taxon>Fungi</taxon>
        <taxon>Dikarya</taxon>
        <taxon>Ascomycota</taxon>
        <taxon>Pezizomycotina</taxon>
        <taxon>Sordariomycetes</taxon>
        <taxon>Hypocreomycetidae</taxon>
        <taxon>Hypocreales</taxon>
        <taxon>Nectriaceae</taxon>
        <taxon>Fusarium</taxon>
    </lineage>
</organism>
<dbReference type="InterPro" id="IPR036770">
    <property type="entry name" value="Ankyrin_rpt-contain_sf"/>
</dbReference>
<sequence length="1052" mass="117195">MFKTPSTLNMDCVPNQSLLSTLPPEILTMIFEQAPLVDKVMLAMSCKMMLAIGRLCNLQSHVETVQLTSNLAAVCRPRSPWDSSPFPEDEGPYMGYTETFENGHVYRAVSSGSGRFVAVGSQDTLPFLSFSVEKERASNMITIKFRSRDLKQVICQVLGYKIVPPLQLTLCIGQVLQHYDGLRAELDSLAYCNSYGDTSKEMRLLVDDLLLERSLYDGFNMGRLRQQGIITPALLRDIHQRNMDLGVNDLEECFQLGGASEEEAKQYLEAQNAQIDKYARTGDLDLLSGFCEPLLRSNDIRVIYNSDLLSQILDKGFLDVYVYILDLVERTRSTEGDVADSHHSDITYHPLCVAIRLGRCAAVRALVQNKLDFFEGYIEDASGYKGCVFTPLLAAVLWQQVGIIRMLLDESSLYHAELPKANELAAETGFTNLFEEILEALTKPKTSAREAMGSRYPVLKASRFLPTGRFSPYQSPIFPSPGGSSYKSGIGSALSSSWQDQRTQITTKHFVSNLTSPELPSPAVTSPRVPEFCISPQDLSISQVLSPALSPQFDPPLVPWSSQNFYEAVQEWPARPMLLDYTCSYKRRRHLGHSSMLRLQQSCRRIEGFCEQRGDMEGYDNIQDNCTNPTSVSKLGLNHLRNILRNQAPPGLSSILQALLVADALICQLPDSGERDIEFTQDLYRWKAVALERDSDMDMFDELVCVIWETDYLPQNILPGSQEDLLRFGELANDLVSVTHIKPPDPKPIGTRIRAIQRKMQGCHKGTQNVGITALPASEFATERGGSEPDIQIIDPKVVVLLQSVALNVLFATSSAIQDVEDSSSLRHLFGAPASINRSTAIVEDYISFDGRNSASYDSGIGMGNSLENPMSPWTLATKATHASREPPNQPLEAPGAVHLDSIFLNFEHNNLVLPEQQEAGLLFDVISTPPGQDIEAMPFLETQLTETSGQRPRSKDVPVTPSQTDRAGEPSTPQQECSTKMANMSCECGKVFSSKSNLGKHQRTACPKRVIVRLPCRFSRLGCQKKSTTKWNQEVHEKRWCSFNPNRERKN</sequence>
<name>A0A1B8B5B2_FUSPO</name>
<evidence type="ECO:0000259" key="3">
    <source>
        <dbReference type="PROSITE" id="PS50157"/>
    </source>
</evidence>
<evidence type="ECO:0000313" key="4">
    <source>
        <dbReference type="EMBL" id="OBS27918.1"/>
    </source>
</evidence>
<proteinExistence type="predicted"/>
<protein>
    <recommendedName>
        <fullName evidence="3">C2H2-type domain-containing protein</fullName>
    </recommendedName>
</protein>
<dbReference type="STRING" id="36050.A0A1B8B5B2"/>
<evidence type="ECO:0000256" key="1">
    <source>
        <dbReference type="PROSITE-ProRule" id="PRU00042"/>
    </source>
</evidence>
<gene>
    <name evidence="4" type="ORF">FPOA_01858</name>
</gene>
<accession>A0A1B8B5B2</accession>